<evidence type="ECO:0000313" key="9">
    <source>
        <dbReference type="EMBL" id="GII77823.1"/>
    </source>
</evidence>
<dbReference type="PROSITE" id="PS50928">
    <property type="entry name" value="ABC_TM1"/>
    <property type="match status" value="1"/>
</dbReference>
<evidence type="ECO:0000256" key="3">
    <source>
        <dbReference type="ARBA" id="ARBA00022475"/>
    </source>
</evidence>
<dbReference type="RefSeq" id="WP_203984836.1">
    <property type="nucleotide sequence ID" value="NZ_BOOU01000041.1"/>
</dbReference>
<keyword evidence="2 7" id="KW-0813">Transport</keyword>
<feature type="transmembrane region" description="Helical" evidence="7">
    <location>
        <begin position="163"/>
        <end position="184"/>
    </location>
</feature>
<dbReference type="GO" id="GO:0055085">
    <property type="term" value="P:transmembrane transport"/>
    <property type="evidence" value="ECO:0007669"/>
    <property type="project" value="InterPro"/>
</dbReference>
<accession>A0A919R1X0</accession>
<feature type="transmembrane region" description="Helical" evidence="7">
    <location>
        <begin position="64"/>
        <end position="83"/>
    </location>
</feature>
<dbReference type="SUPFAM" id="SSF161098">
    <property type="entry name" value="MetI-like"/>
    <property type="match status" value="1"/>
</dbReference>
<dbReference type="GO" id="GO:0005886">
    <property type="term" value="C:plasma membrane"/>
    <property type="evidence" value="ECO:0007669"/>
    <property type="project" value="UniProtKB-SubCell"/>
</dbReference>
<dbReference type="AlphaFoldDB" id="A0A919R1X0"/>
<keyword evidence="5 7" id="KW-1133">Transmembrane helix</keyword>
<evidence type="ECO:0000313" key="10">
    <source>
        <dbReference type="Proteomes" id="UP000655287"/>
    </source>
</evidence>
<feature type="transmembrane region" description="Helical" evidence="7">
    <location>
        <begin position="217"/>
        <end position="237"/>
    </location>
</feature>
<organism evidence="9 10">
    <name type="scientific">Sphaerisporangium rufum</name>
    <dbReference type="NCBI Taxonomy" id="1381558"/>
    <lineage>
        <taxon>Bacteria</taxon>
        <taxon>Bacillati</taxon>
        <taxon>Actinomycetota</taxon>
        <taxon>Actinomycetes</taxon>
        <taxon>Streptosporangiales</taxon>
        <taxon>Streptosporangiaceae</taxon>
        <taxon>Sphaerisporangium</taxon>
    </lineage>
</organism>
<evidence type="ECO:0000256" key="7">
    <source>
        <dbReference type="RuleBase" id="RU363032"/>
    </source>
</evidence>
<dbReference type="EMBL" id="BOOU01000041">
    <property type="protein sequence ID" value="GII77823.1"/>
    <property type="molecule type" value="Genomic_DNA"/>
</dbReference>
<sequence length="255" mass="25855">MASPPPRRAAAGPALIPALLPALFPAAALLAGHRPEPGWAGEVAAVLTGRWELLAGAAGVTLRASAAGLLAGTVLAVVAAWTARAAAGTRVPLQHLMLVCYAVPLVAVGPLLTAALDRAAIPVIAAAISVALPVFSAAEAGLGAVPGRLRDLLAVHGAGRRRALLLLEAPGAFPYLIDGVRFAVPGALLGALIGEWFGAERGLGVLLVSGLREGQDGLVGAVSVLVVAVSSLVYAVFTRWARAVRRRRGMTGRRT</sequence>
<keyword evidence="10" id="KW-1185">Reference proteome</keyword>
<protein>
    <recommendedName>
        <fullName evidence="8">ABC transmembrane type-1 domain-containing protein</fullName>
    </recommendedName>
</protein>
<keyword evidence="6 7" id="KW-0472">Membrane</keyword>
<dbReference type="InterPro" id="IPR000515">
    <property type="entry name" value="MetI-like"/>
</dbReference>
<dbReference type="Pfam" id="PF00528">
    <property type="entry name" value="BPD_transp_1"/>
    <property type="match status" value="1"/>
</dbReference>
<dbReference type="InterPro" id="IPR035906">
    <property type="entry name" value="MetI-like_sf"/>
</dbReference>
<name>A0A919R1X0_9ACTN</name>
<proteinExistence type="inferred from homology"/>
<comment type="caution">
    <text evidence="9">The sequence shown here is derived from an EMBL/GenBank/DDBJ whole genome shotgun (WGS) entry which is preliminary data.</text>
</comment>
<evidence type="ECO:0000256" key="6">
    <source>
        <dbReference type="ARBA" id="ARBA00023136"/>
    </source>
</evidence>
<dbReference type="Proteomes" id="UP000655287">
    <property type="component" value="Unassembled WGS sequence"/>
</dbReference>
<comment type="similarity">
    <text evidence="7">Belongs to the binding-protein-dependent transport system permease family.</text>
</comment>
<evidence type="ECO:0000256" key="4">
    <source>
        <dbReference type="ARBA" id="ARBA00022692"/>
    </source>
</evidence>
<evidence type="ECO:0000256" key="1">
    <source>
        <dbReference type="ARBA" id="ARBA00004651"/>
    </source>
</evidence>
<feature type="transmembrane region" description="Helical" evidence="7">
    <location>
        <begin position="119"/>
        <end position="142"/>
    </location>
</feature>
<keyword evidence="4 7" id="KW-0812">Transmembrane</keyword>
<gene>
    <name evidence="9" type="ORF">Sru01_28050</name>
</gene>
<evidence type="ECO:0000259" key="8">
    <source>
        <dbReference type="PROSITE" id="PS50928"/>
    </source>
</evidence>
<dbReference type="Gene3D" id="1.10.3720.10">
    <property type="entry name" value="MetI-like"/>
    <property type="match status" value="1"/>
</dbReference>
<dbReference type="PANTHER" id="PTHR30151">
    <property type="entry name" value="ALKANE SULFONATE ABC TRANSPORTER-RELATED, MEMBRANE SUBUNIT"/>
    <property type="match status" value="1"/>
</dbReference>
<keyword evidence="3" id="KW-1003">Cell membrane</keyword>
<evidence type="ECO:0000256" key="5">
    <source>
        <dbReference type="ARBA" id="ARBA00022989"/>
    </source>
</evidence>
<feature type="transmembrane region" description="Helical" evidence="7">
    <location>
        <begin position="95"/>
        <end position="113"/>
    </location>
</feature>
<evidence type="ECO:0000256" key="2">
    <source>
        <dbReference type="ARBA" id="ARBA00022448"/>
    </source>
</evidence>
<comment type="subcellular location">
    <subcellularLocation>
        <location evidence="1 7">Cell membrane</location>
        <topology evidence="1 7">Multi-pass membrane protein</topology>
    </subcellularLocation>
</comment>
<reference evidence="9" key="1">
    <citation type="submission" date="2021-01" db="EMBL/GenBank/DDBJ databases">
        <title>Whole genome shotgun sequence of Sphaerisporangium rufum NBRC 109079.</title>
        <authorList>
            <person name="Komaki H."/>
            <person name="Tamura T."/>
        </authorList>
    </citation>
    <scope>NUCLEOTIDE SEQUENCE</scope>
    <source>
        <strain evidence="9">NBRC 109079</strain>
    </source>
</reference>
<dbReference type="PANTHER" id="PTHR30151:SF0">
    <property type="entry name" value="ABC TRANSPORTER PERMEASE PROTEIN MJ0413-RELATED"/>
    <property type="match status" value="1"/>
</dbReference>
<feature type="domain" description="ABC transmembrane type-1" evidence="8">
    <location>
        <begin position="54"/>
        <end position="237"/>
    </location>
</feature>